<dbReference type="PANTHER" id="PTHR12147:SF26">
    <property type="entry name" value="PEPTIDASE M28 DOMAIN-CONTAINING PROTEIN"/>
    <property type="match status" value="1"/>
</dbReference>
<dbReference type="Gene3D" id="3.50.30.30">
    <property type="match status" value="1"/>
</dbReference>
<evidence type="ECO:0000313" key="4">
    <source>
        <dbReference type="EMBL" id="SDU99977.1"/>
    </source>
</evidence>
<dbReference type="InterPro" id="IPR046450">
    <property type="entry name" value="PA_dom_sf"/>
</dbReference>
<dbReference type="GO" id="GO:0008235">
    <property type="term" value="F:metalloexopeptidase activity"/>
    <property type="evidence" value="ECO:0007669"/>
    <property type="project" value="InterPro"/>
</dbReference>
<keyword evidence="5" id="KW-1185">Reference proteome</keyword>
<feature type="signal peptide" evidence="1">
    <location>
        <begin position="1"/>
        <end position="26"/>
    </location>
</feature>
<dbReference type="STRING" id="546874.SAMN04488544_3244"/>
<dbReference type="SUPFAM" id="SSF53187">
    <property type="entry name" value="Zn-dependent exopeptidases"/>
    <property type="match status" value="1"/>
</dbReference>
<sequence>MKKPLLATLAALGVAALVAPVTPAAALNTVDSGKLRQAVTVNGILEHERALYAIATKNDGNRASGTAGYEASVKYVTKKLKQAGFKVKTQTFEFPTYEELAPSSLSEVSPTAGAYESATVEYSGSGDVTGTLVVAGGTVIPPAAEPSSASGCEPGDFPAAPSGPAVALVQRGTCNFAVKVENAQAAGYDAVVLFNEGQPGRDELLTGVTLGTPVTIPVVGVSYATGAALAGQVDDGAVSVRVTTSTRSEIATTKNVLADTPKGRTGTTVVVGAHLDSVLEGPGINDNGSGTSTILEIAEQMKKLGYTKKGKLQRQVRFAFWGAEEAGLLGSEAYVASLSPEQISKIYANLNFDMLGSPNYVRFVYDGDGSETPQAGPAGSAGIEKIFDDYFASQGLETEPTAFDGRSDYGPFIAAGIPAGGLFSGAEGEKTEAEAATYGGTAGEAYDPCYHQACDDVSNVNAQALFELGDAAAHATFVLATSKSGIYPDGSRVAAPGKRVAKAAVELPYKGAHAVR</sequence>
<dbReference type="EMBL" id="LT629799">
    <property type="protein sequence ID" value="SDU99977.1"/>
    <property type="molecule type" value="Genomic_DNA"/>
</dbReference>
<dbReference type="GO" id="GO:0006508">
    <property type="term" value="P:proteolysis"/>
    <property type="evidence" value="ECO:0007669"/>
    <property type="project" value="InterPro"/>
</dbReference>
<feature type="chain" id="PRO_5009281118" evidence="1">
    <location>
        <begin position="27"/>
        <end position="516"/>
    </location>
</feature>
<organism evidence="4 5">
    <name type="scientific">Microlunatus sagamiharensis</name>
    <dbReference type="NCBI Taxonomy" id="546874"/>
    <lineage>
        <taxon>Bacteria</taxon>
        <taxon>Bacillati</taxon>
        <taxon>Actinomycetota</taxon>
        <taxon>Actinomycetes</taxon>
        <taxon>Propionibacteriales</taxon>
        <taxon>Propionibacteriaceae</taxon>
        <taxon>Microlunatus</taxon>
    </lineage>
</organism>
<reference evidence="5" key="1">
    <citation type="submission" date="2016-10" db="EMBL/GenBank/DDBJ databases">
        <authorList>
            <person name="Varghese N."/>
            <person name="Submissions S."/>
        </authorList>
    </citation>
    <scope>NUCLEOTIDE SEQUENCE [LARGE SCALE GENOMIC DNA]</scope>
    <source>
        <strain evidence="5">DSM 21743</strain>
    </source>
</reference>
<dbReference type="Gene3D" id="3.40.630.10">
    <property type="entry name" value="Zn peptidases"/>
    <property type="match status" value="1"/>
</dbReference>
<protein>
    <submittedName>
        <fullName evidence="4">PA domain-containing protein</fullName>
    </submittedName>
</protein>
<dbReference type="SUPFAM" id="SSF52025">
    <property type="entry name" value="PA domain"/>
    <property type="match status" value="1"/>
</dbReference>
<proteinExistence type="predicted"/>
<keyword evidence="1" id="KW-0732">Signal</keyword>
<dbReference type="InterPro" id="IPR007484">
    <property type="entry name" value="Peptidase_M28"/>
</dbReference>
<dbReference type="InterPro" id="IPR045175">
    <property type="entry name" value="M28_fam"/>
</dbReference>
<evidence type="ECO:0000259" key="2">
    <source>
        <dbReference type="Pfam" id="PF02225"/>
    </source>
</evidence>
<feature type="domain" description="PA" evidence="2">
    <location>
        <begin position="128"/>
        <end position="229"/>
    </location>
</feature>
<gene>
    <name evidence="4" type="ORF">SAMN04488544_3244</name>
</gene>
<evidence type="ECO:0000313" key="5">
    <source>
        <dbReference type="Proteomes" id="UP000198825"/>
    </source>
</evidence>
<dbReference type="Proteomes" id="UP000198825">
    <property type="component" value="Chromosome I"/>
</dbReference>
<dbReference type="InterPro" id="IPR003137">
    <property type="entry name" value="PA_domain"/>
</dbReference>
<evidence type="ECO:0000259" key="3">
    <source>
        <dbReference type="Pfam" id="PF04389"/>
    </source>
</evidence>
<evidence type="ECO:0000256" key="1">
    <source>
        <dbReference type="SAM" id="SignalP"/>
    </source>
</evidence>
<dbReference type="PANTHER" id="PTHR12147">
    <property type="entry name" value="METALLOPEPTIDASE M28 FAMILY MEMBER"/>
    <property type="match status" value="1"/>
</dbReference>
<dbReference type="OrthoDB" id="345880at2"/>
<name>A0A1H2N3D9_9ACTN</name>
<feature type="domain" description="Peptidase M28" evidence="3">
    <location>
        <begin position="255"/>
        <end position="474"/>
    </location>
</feature>
<accession>A0A1H2N3D9</accession>
<dbReference type="RefSeq" id="WP_091076548.1">
    <property type="nucleotide sequence ID" value="NZ_LT629799.1"/>
</dbReference>
<dbReference type="Pfam" id="PF02225">
    <property type="entry name" value="PA"/>
    <property type="match status" value="1"/>
</dbReference>
<dbReference type="AlphaFoldDB" id="A0A1H2N3D9"/>
<dbReference type="Pfam" id="PF04389">
    <property type="entry name" value="Peptidase_M28"/>
    <property type="match status" value="1"/>
</dbReference>